<dbReference type="EMBL" id="QUNF01000039">
    <property type="protein sequence ID" value="REG78234.1"/>
    <property type="molecule type" value="Genomic_DNA"/>
</dbReference>
<keyword evidence="2" id="KW-1185">Reference proteome</keyword>
<dbReference type="RefSeq" id="WP_086543659.1">
    <property type="nucleotide sequence ID" value="NZ_MSSW01000082.1"/>
</dbReference>
<reference evidence="1 2" key="1">
    <citation type="submission" date="2018-08" db="EMBL/GenBank/DDBJ databases">
        <title>Genomic Encyclopedia of Archaeal and Bacterial Type Strains, Phase II (KMG-II): from individual species to whole genera.</title>
        <authorList>
            <person name="Goeker M."/>
        </authorList>
    </citation>
    <scope>NUCLEOTIDE SEQUENCE [LARGE SCALE GENOMIC DNA]</scope>
    <source>
        <strain evidence="1 2">DSM 15986</strain>
    </source>
</reference>
<proteinExistence type="predicted"/>
<organism evidence="1 2">
    <name type="scientific">Algoriphagus antarcticus</name>
    <dbReference type="NCBI Taxonomy" id="238540"/>
    <lineage>
        <taxon>Bacteria</taxon>
        <taxon>Pseudomonadati</taxon>
        <taxon>Bacteroidota</taxon>
        <taxon>Cytophagia</taxon>
        <taxon>Cytophagales</taxon>
        <taxon>Cyclobacteriaceae</taxon>
        <taxon>Algoriphagus</taxon>
    </lineage>
</organism>
<name>A0A3E0D6P7_9BACT</name>
<dbReference type="Proteomes" id="UP000256405">
    <property type="component" value="Unassembled WGS sequence"/>
</dbReference>
<protein>
    <submittedName>
        <fullName evidence="1">Uncharacterized protein</fullName>
    </submittedName>
</protein>
<dbReference type="AlphaFoldDB" id="A0A3E0D6P7"/>
<sequence length="87" mass="9805">MSKLVASTFIDKGSIWLYLDDELIAKGSETVTMDLPAEEEFILHWFVKAPKGTTYSISISSPKEAQYQLTKITKESGKDFGIFTFSF</sequence>
<evidence type="ECO:0000313" key="2">
    <source>
        <dbReference type="Proteomes" id="UP000256405"/>
    </source>
</evidence>
<dbReference type="OrthoDB" id="826582at2"/>
<comment type="caution">
    <text evidence="1">The sequence shown here is derived from an EMBL/GenBank/DDBJ whole genome shotgun (WGS) entry which is preliminary data.</text>
</comment>
<gene>
    <name evidence="1" type="ORF">C8N25_13928</name>
</gene>
<accession>A0A3E0D6P7</accession>
<evidence type="ECO:0000313" key="1">
    <source>
        <dbReference type="EMBL" id="REG78234.1"/>
    </source>
</evidence>